<dbReference type="SUPFAM" id="SSF51735">
    <property type="entry name" value="NAD(P)-binding Rossmann-fold domains"/>
    <property type="match status" value="1"/>
</dbReference>
<dbReference type="EMBL" id="DF836310">
    <property type="protein sequence ID" value="GAN02374.1"/>
    <property type="molecule type" value="Genomic_DNA"/>
</dbReference>
<dbReference type="AlphaFoldDB" id="A0A0C9M6I3"/>
<name>A0A0C9M6I3_9FUNG</name>
<organism evidence="1">
    <name type="scientific">Mucor ambiguus</name>
    <dbReference type="NCBI Taxonomy" id="91626"/>
    <lineage>
        <taxon>Eukaryota</taxon>
        <taxon>Fungi</taxon>
        <taxon>Fungi incertae sedis</taxon>
        <taxon>Mucoromycota</taxon>
        <taxon>Mucoromycotina</taxon>
        <taxon>Mucoromycetes</taxon>
        <taxon>Mucorales</taxon>
        <taxon>Mucorineae</taxon>
        <taxon>Mucoraceae</taxon>
        <taxon>Mucor</taxon>
    </lineage>
</organism>
<protein>
    <submittedName>
        <fullName evidence="1">Uncharacterized protein</fullName>
    </submittedName>
</protein>
<evidence type="ECO:0000313" key="2">
    <source>
        <dbReference type="Proteomes" id="UP000053815"/>
    </source>
</evidence>
<accession>A0A0C9M6I3</accession>
<proteinExistence type="predicted"/>
<dbReference type="Proteomes" id="UP000053815">
    <property type="component" value="Unassembled WGS sequence"/>
</dbReference>
<dbReference type="Gene3D" id="3.40.50.720">
    <property type="entry name" value="NAD(P)-binding Rossmann-like Domain"/>
    <property type="match status" value="1"/>
</dbReference>
<keyword evidence="2" id="KW-1185">Reference proteome</keyword>
<reference evidence="1" key="1">
    <citation type="submission" date="2014-09" db="EMBL/GenBank/DDBJ databases">
        <title>Draft genome sequence of an oleaginous Mucoromycotina fungus Mucor ambiguus NBRC6742.</title>
        <authorList>
            <person name="Takeda I."/>
            <person name="Yamane N."/>
            <person name="Morita T."/>
            <person name="Tamano K."/>
            <person name="Machida M."/>
            <person name="Baker S."/>
            <person name="Koike H."/>
        </authorList>
    </citation>
    <scope>NUCLEOTIDE SEQUENCE</scope>
    <source>
        <strain evidence="1">NBRC 6742</strain>
    </source>
</reference>
<gene>
    <name evidence="1" type="ORF">MAM1_0021c01817</name>
</gene>
<dbReference type="InterPro" id="IPR036291">
    <property type="entry name" value="NAD(P)-bd_dom_sf"/>
</dbReference>
<evidence type="ECO:0000313" key="1">
    <source>
        <dbReference type="EMBL" id="GAN02374.1"/>
    </source>
</evidence>
<sequence length="75" mass="8677">MFCITNTKLPVLFAKSMGAKVFSVSYNDKKRKVSKELGFDNYINTDHHNFHFAKVDDIMVNYNTNIPTIYPKSDL</sequence>